<dbReference type="GO" id="GO:0005737">
    <property type="term" value="C:cytoplasm"/>
    <property type="evidence" value="ECO:0007669"/>
    <property type="project" value="TreeGrafter"/>
</dbReference>
<dbReference type="GO" id="GO:0006729">
    <property type="term" value="P:tetrahydrobiopterin biosynthetic process"/>
    <property type="evidence" value="ECO:0007669"/>
    <property type="project" value="UniProtKB-KW"/>
</dbReference>
<evidence type="ECO:0000313" key="16">
    <source>
        <dbReference type="EMBL" id="CAF3648870.1"/>
    </source>
</evidence>
<dbReference type="PANTHER" id="PTHR11109">
    <property type="entry name" value="GTP CYCLOHYDROLASE I"/>
    <property type="match status" value="1"/>
</dbReference>
<dbReference type="Proteomes" id="UP000663865">
    <property type="component" value="Unassembled WGS sequence"/>
</dbReference>
<dbReference type="Proteomes" id="UP000663872">
    <property type="component" value="Unassembled WGS sequence"/>
</dbReference>
<evidence type="ECO:0000256" key="8">
    <source>
        <dbReference type="ARBA" id="ARBA00023007"/>
    </source>
</evidence>
<evidence type="ECO:0000256" key="4">
    <source>
        <dbReference type="ARBA" id="ARBA00012715"/>
    </source>
</evidence>
<evidence type="ECO:0000313" key="18">
    <source>
        <dbReference type="EMBL" id="CAF4139967.1"/>
    </source>
</evidence>
<dbReference type="InterPro" id="IPR020602">
    <property type="entry name" value="GTP_CycHdrlase_I_dom"/>
</dbReference>
<dbReference type="EMBL" id="CAJOBP010001327">
    <property type="protein sequence ID" value="CAF4275059.1"/>
    <property type="molecule type" value="Genomic_DNA"/>
</dbReference>
<organism evidence="13 22">
    <name type="scientific">Rotaria socialis</name>
    <dbReference type="NCBI Taxonomy" id="392032"/>
    <lineage>
        <taxon>Eukaryota</taxon>
        <taxon>Metazoa</taxon>
        <taxon>Spiralia</taxon>
        <taxon>Gnathifera</taxon>
        <taxon>Rotifera</taxon>
        <taxon>Eurotatoria</taxon>
        <taxon>Bdelloidea</taxon>
        <taxon>Philodinida</taxon>
        <taxon>Philodinidae</taxon>
        <taxon>Rotaria</taxon>
    </lineage>
</organism>
<protein>
    <recommendedName>
        <fullName evidence="5">GTP cyclohydrolase 1</fullName>
        <ecNumber evidence="4">3.5.4.16</ecNumber>
    </recommendedName>
    <alternativeName>
        <fullName evidence="10">GTP cyclohydrolase I</fullName>
    </alternativeName>
</protein>
<dbReference type="InterPro" id="IPR001474">
    <property type="entry name" value="GTP_CycHdrlase_I"/>
</dbReference>
<dbReference type="FunFam" id="1.10.286.10:FF:000003">
    <property type="entry name" value="GTP cyclohydrolase 1"/>
    <property type="match status" value="1"/>
</dbReference>
<evidence type="ECO:0000256" key="9">
    <source>
        <dbReference type="ARBA" id="ARBA00023134"/>
    </source>
</evidence>
<dbReference type="Proteomes" id="UP000663851">
    <property type="component" value="Unassembled WGS sequence"/>
</dbReference>
<name>A0A818BGQ4_9BILA</name>
<evidence type="ECO:0000259" key="12">
    <source>
        <dbReference type="Pfam" id="PF01227"/>
    </source>
</evidence>
<keyword evidence="6" id="KW-0547">Nucleotide-binding</keyword>
<evidence type="ECO:0000313" key="19">
    <source>
        <dbReference type="EMBL" id="CAF4275059.1"/>
    </source>
</evidence>
<sequence>MTSEQSDDDIFLDSTISKTDPFFFPSSPKSVTTKRNHEASHDTISPLIRQIKSASLSIGENGENERTIHNRRRPSVLDEKALREADTETVREQRIDAISRSYQGILQSIGEDPSRQGLLKTAKRAAEALVFFTKGYEQSIRDVVSDAIFDEECENMVVVKEIDMYSLCEHHMVPFFGKVSVGYLPNKRVLGLSKIARIVEVFSRRLQVQERLTRQIAEAIAEAIEPRGVAVIIECLHMCMIMRGAQKVNSRTTTSAMLGEFREDPKTREEFLTLGRIKPF</sequence>
<dbReference type="OrthoDB" id="4966at2759"/>
<evidence type="ECO:0000256" key="7">
    <source>
        <dbReference type="ARBA" id="ARBA00022801"/>
    </source>
</evidence>
<dbReference type="Proteomes" id="UP000663825">
    <property type="component" value="Unassembled WGS sequence"/>
</dbReference>
<dbReference type="GO" id="GO:0005525">
    <property type="term" value="F:GTP binding"/>
    <property type="evidence" value="ECO:0007669"/>
    <property type="project" value="UniProtKB-KW"/>
</dbReference>
<comment type="caution">
    <text evidence="13">The sequence shown here is derived from an EMBL/GenBank/DDBJ whole genome shotgun (WGS) entry which is preliminary data.</text>
</comment>
<dbReference type="EC" id="3.5.4.16" evidence="4"/>
<comment type="catalytic activity">
    <reaction evidence="1">
        <text>GTP + H2O = 7,8-dihydroneopterin 3'-triphosphate + formate + H(+)</text>
        <dbReference type="Rhea" id="RHEA:17473"/>
        <dbReference type="ChEBI" id="CHEBI:15377"/>
        <dbReference type="ChEBI" id="CHEBI:15378"/>
        <dbReference type="ChEBI" id="CHEBI:15740"/>
        <dbReference type="ChEBI" id="CHEBI:37565"/>
        <dbReference type="ChEBI" id="CHEBI:58462"/>
        <dbReference type="EC" id="3.5.4.16"/>
    </reaction>
</comment>
<evidence type="ECO:0000256" key="3">
    <source>
        <dbReference type="ARBA" id="ARBA00008085"/>
    </source>
</evidence>
<dbReference type="Proteomes" id="UP000663869">
    <property type="component" value="Unassembled WGS sequence"/>
</dbReference>
<dbReference type="NCBIfam" id="NF006826">
    <property type="entry name" value="PRK09347.1-3"/>
    <property type="match status" value="1"/>
</dbReference>
<evidence type="ECO:0000256" key="6">
    <source>
        <dbReference type="ARBA" id="ARBA00022741"/>
    </source>
</evidence>
<dbReference type="EMBL" id="CAJNXB010005317">
    <property type="protein sequence ID" value="CAF3418803.1"/>
    <property type="molecule type" value="Genomic_DNA"/>
</dbReference>
<evidence type="ECO:0000256" key="11">
    <source>
        <dbReference type="SAM" id="MobiDB-lite"/>
    </source>
</evidence>
<dbReference type="PROSITE" id="PS00860">
    <property type="entry name" value="GTP_CYCLOHYDROL_1_2"/>
    <property type="match status" value="1"/>
</dbReference>
<feature type="domain" description="GTP cyclohydrolase I" evidence="12">
    <location>
        <begin position="99"/>
        <end position="274"/>
    </location>
</feature>
<evidence type="ECO:0000256" key="10">
    <source>
        <dbReference type="ARBA" id="ARBA00030854"/>
    </source>
</evidence>
<reference evidence="13" key="1">
    <citation type="submission" date="2021-02" db="EMBL/GenBank/DDBJ databases">
        <authorList>
            <person name="Nowell W R."/>
        </authorList>
    </citation>
    <scope>NUCLEOTIDE SEQUENCE</scope>
</reference>
<dbReference type="Proteomes" id="UP000663833">
    <property type="component" value="Unassembled WGS sequence"/>
</dbReference>
<comment type="pathway">
    <text evidence="2">Cofactor biosynthesis; 7,8-dihydroneopterin triphosphate biosynthesis; 7,8-dihydroneopterin triphosphate from GTP: step 1/1.</text>
</comment>
<dbReference type="EMBL" id="CAJNYU010001475">
    <property type="protein sequence ID" value="CAF3442098.1"/>
    <property type="molecule type" value="Genomic_DNA"/>
</dbReference>
<dbReference type="Proteomes" id="UP000663862">
    <property type="component" value="Unassembled WGS sequence"/>
</dbReference>
<keyword evidence="8" id="KW-0783">Tetrahydrobiopterin biosynthesis</keyword>
<dbReference type="InterPro" id="IPR043134">
    <property type="entry name" value="GTP-CH-I_N"/>
</dbReference>
<accession>A0A818BGQ4</accession>
<evidence type="ECO:0000313" key="22">
    <source>
        <dbReference type="Proteomes" id="UP000663825"/>
    </source>
</evidence>
<dbReference type="InterPro" id="IPR018234">
    <property type="entry name" value="GTP_CycHdrlase_I_CS"/>
</dbReference>
<dbReference type="Pfam" id="PF01227">
    <property type="entry name" value="GTP_cyclohydroI"/>
    <property type="match status" value="1"/>
</dbReference>
<dbReference type="NCBIfam" id="NF006825">
    <property type="entry name" value="PRK09347.1-2"/>
    <property type="match status" value="1"/>
</dbReference>
<proteinExistence type="inferred from homology"/>
<dbReference type="PROSITE" id="PS00859">
    <property type="entry name" value="GTP_CYCLOHYDROL_1_1"/>
    <property type="match status" value="1"/>
</dbReference>
<dbReference type="UniPathway" id="UPA00848">
    <property type="reaction ID" value="UER00151"/>
</dbReference>
<evidence type="ECO:0000313" key="20">
    <source>
        <dbReference type="EMBL" id="CAF4350465.1"/>
    </source>
</evidence>
<evidence type="ECO:0000256" key="1">
    <source>
        <dbReference type="ARBA" id="ARBA00001052"/>
    </source>
</evidence>
<feature type="region of interest" description="Disordered" evidence="11">
    <location>
        <begin position="22"/>
        <end position="42"/>
    </location>
</feature>
<evidence type="ECO:0000313" key="13">
    <source>
        <dbReference type="EMBL" id="CAF3418803.1"/>
    </source>
</evidence>
<dbReference type="GO" id="GO:0046654">
    <property type="term" value="P:tetrahydrofolate biosynthetic process"/>
    <property type="evidence" value="ECO:0007669"/>
    <property type="project" value="InterPro"/>
</dbReference>
<dbReference type="PANTHER" id="PTHR11109:SF7">
    <property type="entry name" value="GTP CYCLOHYDROLASE 1"/>
    <property type="match status" value="1"/>
</dbReference>
<evidence type="ECO:0000256" key="5">
    <source>
        <dbReference type="ARBA" id="ARBA00017272"/>
    </source>
</evidence>
<evidence type="ECO:0000313" key="23">
    <source>
        <dbReference type="Proteomes" id="UP000663873"/>
    </source>
</evidence>
<dbReference type="InterPro" id="IPR043133">
    <property type="entry name" value="GTP-CH-I_C/QueF"/>
</dbReference>
<dbReference type="AlphaFoldDB" id="A0A818BGQ4"/>
<evidence type="ECO:0000256" key="2">
    <source>
        <dbReference type="ARBA" id="ARBA00005080"/>
    </source>
</evidence>
<dbReference type="GO" id="GO:0003934">
    <property type="term" value="F:GTP cyclohydrolase I activity"/>
    <property type="evidence" value="ECO:0007669"/>
    <property type="project" value="UniProtKB-EC"/>
</dbReference>
<dbReference type="FunFam" id="3.30.1130.10:FF:000012">
    <property type="entry name" value="GTP cyclohydrolase 1"/>
    <property type="match status" value="1"/>
</dbReference>
<dbReference type="GO" id="GO:0008270">
    <property type="term" value="F:zinc ion binding"/>
    <property type="evidence" value="ECO:0007669"/>
    <property type="project" value="TreeGrafter"/>
</dbReference>
<dbReference type="NCBIfam" id="TIGR00063">
    <property type="entry name" value="folE"/>
    <property type="match status" value="1"/>
</dbReference>
<evidence type="ECO:0000313" key="15">
    <source>
        <dbReference type="EMBL" id="CAF3496908.1"/>
    </source>
</evidence>
<evidence type="ECO:0000313" key="17">
    <source>
        <dbReference type="EMBL" id="CAF3685324.1"/>
    </source>
</evidence>
<dbReference type="EMBL" id="CAJOBO010000137">
    <property type="protein sequence ID" value="CAF4139967.1"/>
    <property type="molecule type" value="Genomic_DNA"/>
</dbReference>
<dbReference type="Proteomes" id="UP000663873">
    <property type="component" value="Unassembled WGS sequence"/>
</dbReference>
<dbReference type="EMBL" id="CAJNYV010004147">
    <property type="protein sequence ID" value="CAF3648870.1"/>
    <property type="molecule type" value="Genomic_DNA"/>
</dbReference>
<keyword evidence="23" id="KW-1185">Reference proteome</keyword>
<dbReference type="Gene3D" id="3.30.1130.10">
    <property type="match status" value="1"/>
</dbReference>
<dbReference type="EMBL" id="CAJNYD010003316">
    <property type="protein sequence ID" value="CAF3496908.1"/>
    <property type="molecule type" value="Genomic_DNA"/>
</dbReference>
<evidence type="ECO:0000313" key="21">
    <source>
        <dbReference type="EMBL" id="CAF4550673.1"/>
    </source>
</evidence>
<keyword evidence="9" id="KW-0342">GTP-binding</keyword>
<evidence type="ECO:0000313" key="14">
    <source>
        <dbReference type="EMBL" id="CAF3442098.1"/>
    </source>
</evidence>
<dbReference type="Gene3D" id="1.10.286.10">
    <property type="match status" value="1"/>
</dbReference>
<dbReference type="Proteomes" id="UP000663838">
    <property type="component" value="Unassembled WGS sequence"/>
</dbReference>
<dbReference type="SUPFAM" id="SSF55620">
    <property type="entry name" value="Tetrahydrobiopterin biosynthesis enzymes-like"/>
    <property type="match status" value="1"/>
</dbReference>
<dbReference type="EMBL" id="CAJNYT010004735">
    <property type="protein sequence ID" value="CAF3685324.1"/>
    <property type="molecule type" value="Genomic_DNA"/>
</dbReference>
<dbReference type="EMBL" id="CAJOBQ010000417">
    <property type="protein sequence ID" value="CAF4350465.1"/>
    <property type="molecule type" value="Genomic_DNA"/>
</dbReference>
<keyword evidence="7" id="KW-0378">Hydrolase</keyword>
<comment type="similarity">
    <text evidence="3">Belongs to the GTP cyclohydrolase I family.</text>
</comment>
<gene>
    <name evidence="14" type="ORF">FME351_LOCUS12741</name>
    <name evidence="17" type="ORF">GRG538_LOCUS27308</name>
    <name evidence="18" type="ORF">HFQ381_LOCUS3703</name>
    <name evidence="16" type="ORF">KIK155_LOCUS23351</name>
    <name evidence="15" type="ORF">LUA448_LOCUS25040</name>
    <name evidence="13" type="ORF">TIS948_LOCUS29279</name>
    <name evidence="21" type="ORF">TOA249_LOCUS7192</name>
    <name evidence="20" type="ORF">TSG867_LOCUS9504</name>
    <name evidence="19" type="ORF">UJA718_LOCUS11036</name>
</gene>
<dbReference type="HAMAP" id="MF_00223">
    <property type="entry name" value="FolE"/>
    <property type="match status" value="1"/>
</dbReference>
<dbReference type="EMBL" id="CAJOBS010000318">
    <property type="protein sequence ID" value="CAF4550673.1"/>
    <property type="molecule type" value="Genomic_DNA"/>
</dbReference>